<reference evidence="2 3" key="2">
    <citation type="submission" date="2018-11" db="EMBL/GenBank/DDBJ databases">
        <authorList>
            <consortium name="Pathogen Informatics"/>
        </authorList>
    </citation>
    <scope>NUCLEOTIDE SEQUENCE [LARGE SCALE GENOMIC DNA]</scope>
</reference>
<keyword evidence="1" id="KW-0472">Membrane</keyword>
<organism evidence="4">
    <name type="scientific">Brugia pahangi</name>
    <name type="common">Filarial nematode worm</name>
    <dbReference type="NCBI Taxonomy" id="6280"/>
    <lineage>
        <taxon>Eukaryota</taxon>
        <taxon>Metazoa</taxon>
        <taxon>Ecdysozoa</taxon>
        <taxon>Nematoda</taxon>
        <taxon>Chromadorea</taxon>
        <taxon>Rhabditida</taxon>
        <taxon>Spirurina</taxon>
        <taxon>Spiruromorpha</taxon>
        <taxon>Filarioidea</taxon>
        <taxon>Onchocercidae</taxon>
        <taxon>Brugia</taxon>
    </lineage>
</organism>
<name>A0A0N4TVS6_BRUPA</name>
<sequence>MLQRLWPMTQLLPYTAHNKPERLAGALFGCWKALLLICPLISASYFMLLESVKRSLRVWHLKRKNRLLRIDIDCSDFVLCPIICTHVRLVVVKCLLTTNYRKKGDDFLIVIDVLKLPNIDNSAINHCCISQFCDVNVKHPINMSSCIDYGLEQNARVLPRSLQLAVVLMPVNIG</sequence>
<evidence type="ECO:0000313" key="2">
    <source>
        <dbReference type="EMBL" id="VDN94113.1"/>
    </source>
</evidence>
<accession>A0A0N4TVS6</accession>
<evidence type="ECO:0000313" key="4">
    <source>
        <dbReference type="WBParaSite" id="BPAG_0001299901-mRNA-1"/>
    </source>
</evidence>
<keyword evidence="1" id="KW-0812">Transmembrane</keyword>
<feature type="transmembrane region" description="Helical" evidence="1">
    <location>
        <begin position="23"/>
        <end position="48"/>
    </location>
</feature>
<proteinExistence type="predicted"/>
<keyword evidence="1" id="KW-1133">Transmembrane helix</keyword>
<dbReference type="EMBL" id="UZAD01013334">
    <property type="protein sequence ID" value="VDN94113.1"/>
    <property type="molecule type" value="Genomic_DNA"/>
</dbReference>
<reference evidence="4" key="1">
    <citation type="submission" date="2017-02" db="UniProtKB">
        <authorList>
            <consortium name="WormBaseParasite"/>
        </authorList>
    </citation>
    <scope>IDENTIFICATION</scope>
</reference>
<keyword evidence="3" id="KW-1185">Reference proteome</keyword>
<evidence type="ECO:0000313" key="3">
    <source>
        <dbReference type="Proteomes" id="UP000278627"/>
    </source>
</evidence>
<gene>
    <name evidence="2" type="ORF">BPAG_LOCUS12927</name>
</gene>
<dbReference type="Proteomes" id="UP000278627">
    <property type="component" value="Unassembled WGS sequence"/>
</dbReference>
<dbReference type="WBParaSite" id="BPAG_0001299901-mRNA-1">
    <property type="protein sequence ID" value="BPAG_0001299901-mRNA-1"/>
    <property type="gene ID" value="BPAG_0001299901"/>
</dbReference>
<evidence type="ECO:0000256" key="1">
    <source>
        <dbReference type="SAM" id="Phobius"/>
    </source>
</evidence>
<dbReference type="AlphaFoldDB" id="A0A0N4TVS6"/>
<protein>
    <submittedName>
        <fullName evidence="4">Transmembrane protein</fullName>
    </submittedName>
</protein>